<keyword evidence="3" id="KW-0479">Metal-binding</keyword>
<keyword evidence="6" id="KW-0072">Autophagy</keyword>
<evidence type="ECO:0000256" key="6">
    <source>
        <dbReference type="ARBA" id="ARBA00023006"/>
    </source>
</evidence>
<protein>
    <recommendedName>
        <fullName evidence="11">RUN and FYVE domain-containing protein 4</fullName>
    </recommendedName>
</protein>
<evidence type="ECO:0000259" key="15">
    <source>
        <dbReference type="PROSITE" id="PS50178"/>
    </source>
</evidence>
<organism evidence="18 19">
    <name type="scientific">Mizuhopecten yessoensis</name>
    <name type="common">Japanese scallop</name>
    <name type="synonym">Patinopecten yessoensis</name>
    <dbReference type="NCBI Taxonomy" id="6573"/>
    <lineage>
        <taxon>Eukaryota</taxon>
        <taxon>Metazoa</taxon>
        <taxon>Spiralia</taxon>
        <taxon>Lophotrochozoa</taxon>
        <taxon>Mollusca</taxon>
        <taxon>Bivalvia</taxon>
        <taxon>Autobranchia</taxon>
        <taxon>Pteriomorphia</taxon>
        <taxon>Pectinida</taxon>
        <taxon>Pectinoidea</taxon>
        <taxon>Pectinidae</taxon>
        <taxon>Mizuhopecten</taxon>
    </lineage>
</organism>
<dbReference type="EMBL" id="NEDP02005240">
    <property type="protein sequence ID" value="OWF42635.1"/>
    <property type="molecule type" value="Genomic_DNA"/>
</dbReference>
<dbReference type="InterPro" id="IPR004012">
    <property type="entry name" value="Run_dom"/>
</dbReference>
<feature type="compositionally biased region" description="Polar residues" evidence="14">
    <location>
        <begin position="836"/>
        <end position="848"/>
    </location>
</feature>
<dbReference type="SUPFAM" id="SSF57903">
    <property type="entry name" value="FYVE/PHD zinc finger"/>
    <property type="match status" value="1"/>
</dbReference>
<accession>A0A210Q1P9</accession>
<feature type="region of interest" description="Disordered" evidence="14">
    <location>
        <begin position="1581"/>
        <end position="1605"/>
    </location>
</feature>
<feature type="compositionally biased region" description="Basic and acidic residues" evidence="14">
    <location>
        <begin position="935"/>
        <end position="944"/>
    </location>
</feature>
<dbReference type="InterPro" id="IPR011011">
    <property type="entry name" value="Znf_FYVE_PHD"/>
</dbReference>
<feature type="region of interest" description="Disordered" evidence="14">
    <location>
        <begin position="898"/>
        <end position="957"/>
    </location>
</feature>
<feature type="domain" description="RUN" evidence="16">
    <location>
        <begin position="82"/>
        <end position="215"/>
    </location>
</feature>
<dbReference type="GO" id="GO:0071353">
    <property type="term" value="P:cellular response to interleukin-4"/>
    <property type="evidence" value="ECO:0007669"/>
    <property type="project" value="UniProtKB-ARBA"/>
</dbReference>
<feature type="region of interest" description="Disordered" evidence="14">
    <location>
        <begin position="376"/>
        <end position="395"/>
    </location>
</feature>
<evidence type="ECO:0000256" key="7">
    <source>
        <dbReference type="ARBA" id="ARBA00023054"/>
    </source>
</evidence>
<feature type="region of interest" description="Disordered" evidence="14">
    <location>
        <begin position="251"/>
        <end position="275"/>
    </location>
</feature>
<sequence>MVSIYQTNLSKMTTSVPFLKRARGSTQSPQGGATPGATASSPGNSPHVVNAFQLNSRKTLEDVLDCMKDLKSDFEANNQPITDDNQTLHRFCAKLEYLLQANMKDKLTLLGRKKDYWDYFCDSIGSTKGVNDGLKYVKTIGDYKTSVGKGRAFLRFCLMHGRMADSIQQCTMNGKVTSDWFHPKSIWLQHEDRNNIISALYDLNDIQFDLAARGYDLDNAWPSFARKNLIGHGSNNWNLTSRTSSMTSLLSIPSQDLNSSRHGLSSTPNDSDLDHLTSDSMHADLIDKMEAMEQQKMSFQQSVITSQGELGLLQEHYKNLKADHEALTTDHKDVHHRFDRLSLECETREKEWQMKEDIYNKQLDSAKQETESLRSKVNSMEGKVQQLDMSRKGSDDSNMARIAELEELKMDLTLQVRTLSQDLENGKKAEEKHSDMIKDMELKLEASESKANKLLDKLKSVVENKNEAASSQMDSVSQLQSALISLKEAEEENLRLKGELLEVTNQCSQRDQELAALESKVVDLTTHRENENHTAQQKIESLQQKLETETLRTTQELKCLQDLNATIEREKMEEMAKLVNENKMSCLESETSKSDMEKVKVLASELETKLTKSEESRHFESARLQESLKHLTAENLRLQTDIESINEQVAEKESAIVEKAQKLEESQRILSEEKVRCESLHAQVKSLQGDIKGKETEIRNMIEQQSLEKGSVTEVKTALQEKMAANRELETKGRQCVQSIQWLRGCLDAGSYTKIPNKMDDVEFSNVFSEVVEKMAEKDDRMKCLESDKQSLSEQCHSLTVESEDQGRQLMNSKKDAESLKKSLLDLQEKETILKNQNSEMSENVHNLSETRDKLNESLREKETIISEREADVKNLKAEVAKLGKELNEKSATLHELQNSLSVSEEKLRQSSATQEQTSQHQNSLTEQIQSLKSQLDKQTDKANEMQSDLAKSRTKISETETKLSDLVVEKSKSDKKCENLCKRLDDLTNENQRLKKNVASATEEKQQIEQKLTEVKKSLFDSEQKLFTVRQEKEEREKGHQEVLERLQSERQDLTENLEEAMTDLGSIKLQLEQTSRELENTYHLKDQLVAERNDIISDKVTMEERITQLQTQCQGLDEEVKGQKIRVSEMTAMFDGLKAEKTGMMSEKEKVEGEIGTLQNELKDLTTERDEAMVKIDALEGELKASAEKWKENCEVLEEKQKQLEKEMNTLRDEKSELESAMIGLQNELKNNTSHTEELESLLKNNSVSLEDLEKSVSEKDKHVAELEETLKSMEENFDQERETLKQEITALQFQNSAEQIQHQQALKSYNSQETNIGELKDKLMEQEGLIEQLEQEMAEIKSAREREKDRQGHEVESLRSMVQTRDMNKGELQEKLLMTRKDLETEKSVVLSLKSQLEDAERRLNDSGMESQSEISELKTDTEQLKKKLIKLIREKDTLWQKSDQLAYQQKEKVKEKWMDDKKVLNCLGCKTEFSFTVRKHHCRICGKIFCFNCSNNWIMTAHSSKKSRACNMCYLWHSQIESDQADTPDTENNDFEDTVELPHCKFRTSRGLSLDQEAADTYGQSIGKEPRVVVSQMNESTSTIESSEPTDQSSMEGSRTEEMTYTVPGQVATDISIALVGENETDETKVKKTVTGEEEEGAAAPSKDDVFHMISDEEISKSLTISEDSQSITMDPTLTTSLTVSTEELEKGIINSTNEVTIRAGRRFAVPIMVDKINTVLCWEFTSQPKDIVFSVTYQTRSDLPQTAAQTLVPSCKCDSHKQAVKGELTAKQLGVYTLTFDNTYSRMTPKKVSYYLWIR</sequence>
<dbReference type="STRING" id="6573.A0A210Q1P9"/>
<feature type="region of interest" description="Disordered" evidence="14">
    <location>
        <begin position="836"/>
        <end position="857"/>
    </location>
</feature>
<dbReference type="Gene3D" id="1.20.58.900">
    <property type="match status" value="1"/>
</dbReference>
<dbReference type="GO" id="GO:1901098">
    <property type="term" value="P:positive regulation of autophagosome maturation"/>
    <property type="evidence" value="ECO:0007669"/>
    <property type="project" value="TreeGrafter"/>
</dbReference>
<gene>
    <name evidence="18" type="ORF">KP79_PYT04870</name>
</gene>
<comment type="function">
    <text evidence="10">ARL8 effector that promotes the coupling of endolysosomes to dynein-dynactin for retrograde transport along microtubules. Acts by binding both GTP-bound ARL8 and dynein-dynactin. In nonneuronal cells, promotes concentration of endolysosomes in the juxtanuclear area. In hippocampal neurons, drives retrograde transport of endolysosomes from the axon to the soma. Positive regulator of macroautophagy in dendritic cells. Increases autophagic flux, probably by stimulating both autophagosome formation and facilitating tethering with lysosomes. Binds to phosphatidylinositol 3-phosphate (PtdIns3P) through its FYVE-type zinc finger. Positive regulator of osteosclast bone-resorbing activity, possibly by promoting late endosome-lysosome fusion by acting as an adapter protein between RAB7A on late endosomes and LAMP2 on primary lysosomes.</text>
</comment>
<dbReference type="GO" id="GO:0006914">
    <property type="term" value="P:autophagy"/>
    <property type="evidence" value="ECO:0007669"/>
    <property type="project" value="UniProtKB-KW"/>
</dbReference>
<dbReference type="GO" id="GO:0005776">
    <property type="term" value="C:autophagosome"/>
    <property type="evidence" value="ECO:0007669"/>
    <property type="project" value="UniProtKB-SubCell"/>
</dbReference>
<evidence type="ECO:0000256" key="4">
    <source>
        <dbReference type="ARBA" id="ARBA00022771"/>
    </source>
</evidence>
<evidence type="ECO:0000259" key="17">
    <source>
        <dbReference type="PROSITE" id="PS50866"/>
    </source>
</evidence>
<evidence type="ECO:0000256" key="12">
    <source>
        <dbReference type="PROSITE-ProRule" id="PRU00091"/>
    </source>
</evidence>
<evidence type="ECO:0000256" key="1">
    <source>
        <dbReference type="ARBA" id="ARBA00004371"/>
    </source>
</evidence>
<comment type="caution">
    <text evidence="18">The sequence shown here is derived from an EMBL/GenBank/DDBJ whole genome shotgun (WGS) entry which is preliminary data.</text>
</comment>
<keyword evidence="4 12" id="KW-0863">Zinc-finger</keyword>
<evidence type="ECO:0000259" key="16">
    <source>
        <dbReference type="PROSITE" id="PS50826"/>
    </source>
</evidence>
<dbReference type="Gene3D" id="2.60.120.680">
    <property type="entry name" value="GOLD domain"/>
    <property type="match status" value="1"/>
</dbReference>
<evidence type="ECO:0000256" key="14">
    <source>
        <dbReference type="SAM" id="MobiDB-lite"/>
    </source>
</evidence>
<dbReference type="SUPFAM" id="SSF101576">
    <property type="entry name" value="Supernatant protein factor (SPF), C-terminal domain"/>
    <property type="match status" value="1"/>
</dbReference>
<dbReference type="CDD" id="cd15726">
    <property type="entry name" value="FYVE_FYCO1"/>
    <property type="match status" value="1"/>
</dbReference>
<evidence type="ECO:0000313" key="18">
    <source>
        <dbReference type="EMBL" id="OWF42635.1"/>
    </source>
</evidence>
<feature type="compositionally biased region" description="Polar residues" evidence="14">
    <location>
        <begin position="910"/>
        <end position="934"/>
    </location>
</feature>
<dbReference type="SMART" id="SM00064">
    <property type="entry name" value="FYVE"/>
    <property type="match status" value="1"/>
</dbReference>
<dbReference type="Gene3D" id="1.10.287.1490">
    <property type="match status" value="2"/>
</dbReference>
<feature type="compositionally biased region" description="Polar residues" evidence="14">
    <location>
        <begin position="24"/>
        <end position="44"/>
    </location>
</feature>
<evidence type="ECO:0000256" key="11">
    <source>
        <dbReference type="ARBA" id="ARBA00069100"/>
    </source>
</evidence>
<keyword evidence="19" id="KW-1185">Reference proteome</keyword>
<feature type="coiled-coil region" evidence="13">
    <location>
        <begin position="1150"/>
        <end position="1353"/>
    </location>
</feature>
<dbReference type="InterPro" id="IPR013083">
    <property type="entry name" value="Znf_RING/FYVE/PHD"/>
</dbReference>
<evidence type="ECO:0000256" key="2">
    <source>
        <dbReference type="ARBA" id="ARBA00004419"/>
    </source>
</evidence>
<dbReference type="GO" id="GO:0072383">
    <property type="term" value="P:plus-end-directed vesicle transport along microtubule"/>
    <property type="evidence" value="ECO:0007669"/>
    <property type="project" value="TreeGrafter"/>
</dbReference>
<dbReference type="GO" id="GO:0005764">
    <property type="term" value="C:lysosome"/>
    <property type="evidence" value="ECO:0007669"/>
    <property type="project" value="UniProtKB-SubCell"/>
</dbReference>
<keyword evidence="8" id="KW-0458">Lysosome</keyword>
<dbReference type="Gene3D" id="3.30.40.10">
    <property type="entry name" value="Zinc/RING finger domain, C3HC4 (zinc finger)"/>
    <property type="match status" value="1"/>
</dbReference>
<evidence type="ECO:0000313" key="19">
    <source>
        <dbReference type="Proteomes" id="UP000242188"/>
    </source>
</evidence>
<dbReference type="PANTHER" id="PTHR46753">
    <property type="entry name" value="FYVE AND COILED-COIL DOMAIN-CONTAINING PROTEIN 1"/>
    <property type="match status" value="1"/>
</dbReference>
<dbReference type="InterPro" id="IPR047337">
    <property type="entry name" value="FYVE_FYCO1"/>
</dbReference>
<feature type="domain" description="GOLD" evidence="17">
    <location>
        <begin position="1694"/>
        <end position="1803"/>
    </location>
</feature>
<dbReference type="InterPro" id="IPR000306">
    <property type="entry name" value="Znf_FYVE"/>
</dbReference>
<keyword evidence="7 13" id="KW-0175">Coiled coil</keyword>
<evidence type="ECO:0000256" key="5">
    <source>
        <dbReference type="ARBA" id="ARBA00022833"/>
    </source>
</evidence>
<dbReference type="Pfam" id="PF01363">
    <property type="entry name" value="FYVE"/>
    <property type="match status" value="1"/>
</dbReference>
<comment type="subcellular location">
    <subcellularLocation>
        <location evidence="2">Cytoplasmic vesicle</location>
        <location evidence="2">Autophagosome</location>
    </subcellularLocation>
    <subcellularLocation>
        <location evidence="1">Lysosome</location>
    </subcellularLocation>
</comment>
<dbReference type="PANTHER" id="PTHR46753:SF2">
    <property type="entry name" value="FYVE AND COILED-COIL DOMAIN-CONTAINING PROTEIN 1"/>
    <property type="match status" value="1"/>
</dbReference>
<evidence type="ECO:0000256" key="10">
    <source>
        <dbReference type="ARBA" id="ARBA00059075"/>
    </source>
</evidence>
<dbReference type="PROSITE" id="PS50826">
    <property type="entry name" value="RUN"/>
    <property type="match status" value="1"/>
</dbReference>
<dbReference type="SUPFAM" id="SSF140741">
    <property type="entry name" value="RUN domain-like"/>
    <property type="match status" value="1"/>
</dbReference>
<dbReference type="InterPro" id="IPR009038">
    <property type="entry name" value="GOLD_dom"/>
</dbReference>
<dbReference type="PROSITE" id="PS50866">
    <property type="entry name" value="GOLD"/>
    <property type="match status" value="1"/>
</dbReference>
<name>A0A210Q1P9_MIZYE</name>
<dbReference type="Pfam" id="PF02759">
    <property type="entry name" value="RUN"/>
    <property type="match status" value="1"/>
</dbReference>
<feature type="region of interest" description="Disordered" evidence="14">
    <location>
        <begin position="22"/>
        <end position="46"/>
    </location>
</feature>
<feature type="compositionally biased region" description="Polar residues" evidence="14">
    <location>
        <begin position="252"/>
        <end position="270"/>
    </location>
</feature>
<evidence type="ECO:0000256" key="13">
    <source>
        <dbReference type="SAM" id="Coils"/>
    </source>
</evidence>
<dbReference type="InterPro" id="IPR036598">
    <property type="entry name" value="GOLD_dom_sf"/>
</dbReference>
<proteinExistence type="predicted"/>
<evidence type="ECO:0000256" key="8">
    <source>
        <dbReference type="ARBA" id="ARBA00023228"/>
    </source>
</evidence>
<feature type="coiled-coil region" evidence="13">
    <location>
        <begin position="1386"/>
        <end position="1438"/>
    </location>
</feature>
<feature type="compositionally biased region" description="Low complexity" evidence="14">
    <location>
        <begin position="1583"/>
        <end position="1594"/>
    </location>
</feature>
<dbReference type="OrthoDB" id="660555at2759"/>
<dbReference type="Proteomes" id="UP000242188">
    <property type="component" value="Unassembled WGS sequence"/>
</dbReference>
<dbReference type="FunFam" id="3.30.40.10:FF:000341">
    <property type="entry name" value="FYVE and coiled-coil domain containing 1"/>
    <property type="match status" value="1"/>
</dbReference>
<dbReference type="GO" id="GO:0005770">
    <property type="term" value="C:late endosome"/>
    <property type="evidence" value="ECO:0007669"/>
    <property type="project" value="TreeGrafter"/>
</dbReference>
<keyword evidence="9" id="KW-0968">Cytoplasmic vesicle</keyword>
<feature type="domain" description="FYVE-type" evidence="15">
    <location>
        <begin position="1464"/>
        <end position="1522"/>
    </location>
</feature>
<dbReference type="InterPro" id="IPR017455">
    <property type="entry name" value="Znf_FYVE-rel"/>
</dbReference>
<evidence type="ECO:0000256" key="3">
    <source>
        <dbReference type="ARBA" id="ARBA00022723"/>
    </source>
</evidence>
<dbReference type="GO" id="GO:0051050">
    <property type="term" value="P:positive regulation of transport"/>
    <property type="evidence" value="ECO:0007669"/>
    <property type="project" value="UniProtKB-ARBA"/>
</dbReference>
<keyword evidence="5" id="KW-0862">Zinc</keyword>
<reference evidence="18 19" key="1">
    <citation type="journal article" date="2017" name="Nat. Ecol. Evol.">
        <title>Scallop genome provides insights into evolution of bilaterian karyotype and development.</title>
        <authorList>
            <person name="Wang S."/>
            <person name="Zhang J."/>
            <person name="Jiao W."/>
            <person name="Li J."/>
            <person name="Xun X."/>
            <person name="Sun Y."/>
            <person name="Guo X."/>
            <person name="Huan P."/>
            <person name="Dong B."/>
            <person name="Zhang L."/>
            <person name="Hu X."/>
            <person name="Sun X."/>
            <person name="Wang J."/>
            <person name="Zhao C."/>
            <person name="Wang Y."/>
            <person name="Wang D."/>
            <person name="Huang X."/>
            <person name="Wang R."/>
            <person name="Lv J."/>
            <person name="Li Y."/>
            <person name="Zhang Z."/>
            <person name="Liu B."/>
            <person name="Lu W."/>
            <person name="Hui Y."/>
            <person name="Liang J."/>
            <person name="Zhou Z."/>
            <person name="Hou R."/>
            <person name="Li X."/>
            <person name="Liu Y."/>
            <person name="Li H."/>
            <person name="Ning X."/>
            <person name="Lin Y."/>
            <person name="Zhao L."/>
            <person name="Xing Q."/>
            <person name="Dou J."/>
            <person name="Li Y."/>
            <person name="Mao J."/>
            <person name="Guo H."/>
            <person name="Dou H."/>
            <person name="Li T."/>
            <person name="Mu C."/>
            <person name="Jiang W."/>
            <person name="Fu Q."/>
            <person name="Fu X."/>
            <person name="Miao Y."/>
            <person name="Liu J."/>
            <person name="Yu Q."/>
            <person name="Li R."/>
            <person name="Liao H."/>
            <person name="Li X."/>
            <person name="Kong Y."/>
            <person name="Jiang Z."/>
            <person name="Chourrout D."/>
            <person name="Li R."/>
            <person name="Bao Z."/>
        </authorList>
    </citation>
    <scope>NUCLEOTIDE SEQUENCE [LARGE SCALE GENOMIC DNA]</scope>
    <source>
        <strain evidence="18 19">PY_sf001</strain>
    </source>
</reference>
<dbReference type="GO" id="GO:0008270">
    <property type="term" value="F:zinc ion binding"/>
    <property type="evidence" value="ECO:0007669"/>
    <property type="project" value="UniProtKB-KW"/>
</dbReference>
<dbReference type="InterPro" id="IPR037213">
    <property type="entry name" value="Run_dom_sf"/>
</dbReference>
<dbReference type="FunFam" id="1.20.58.900:FF:000015">
    <property type="entry name" value="RUN and FYVE domain containing 4"/>
    <property type="match status" value="1"/>
</dbReference>
<feature type="coiled-coil region" evidence="13">
    <location>
        <begin position="596"/>
        <end position="732"/>
    </location>
</feature>
<dbReference type="PROSITE" id="PS50178">
    <property type="entry name" value="ZF_FYVE"/>
    <property type="match status" value="1"/>
</dbReference>
<evidence type="ECO:0000256" key="9">
    <source>
        <dbReference type="ARBA" id="ARBA00023329"/>
    </source>
</evidence>